<sequence>MQKSFYQYLMTQRDPNSSSLLAHFAESAFFDQTFPKQAQDYAVISEYLELNGSYLPSMDIYDDAFRQYQESEAHFN</sequence>
<name>A0ABY4PB81_9LACO</name>
<dbReference type="Pfam" id="PF06855">
    <property type="entry name" value="YozE_SAM_like"/>
    <property type="match status" value="1"/>
</dbReference>
<dbReference type="InterPro" id="IPR010673">
    <property type="entry name" value="UPF0346"/>
</dbReference>
<proteinExistence type="inferred from homology"/>
<keyword evidence="4" id="KW-1185">Reference proteome</keyword>
<dbReference type="InterPro" id="IPR036806">
    <property type="entry name" value="YozE_SAM-like_sf"/>
</dbReference>
<gene>
    <name evidence="3" type="ORF">MOO45_03860</name>
</gene>
<protein>
    <recommendedName>
        <fullName evidence="1">UPF0346 protein MOO45_03860</fullName>
    </recommendedName>
</protein>
<dbReference type="InterPro" id="IPR023089">
    <property type="entry name" value="YozE_SAM-like"/>
</dbReference>
<dbReference type="RefSeq" id="WP_249515064.1">
    <property type="nucleotide sequence ID" value="NZ_CP093366.1"/>
</dbReference>
<feature type="domain" description="YozE SAM-like" evidence="2">
    <location>
        <begin position="4"/>
        <end position="70"/>
    </location>
</feature>
<dbReference type="HAMAP" id="MF_01538">
    <property type="entry name" value="UPF0346"/>
    <property type="match status" value="1"/>
</dbReference>
<dbReference type="EMBL" id="CP093366">
    <property type="protein sequence ID" value="UQS82786.1"/>
    <property type="molecule type" value="Genomic_DNA"/>
</dbReference>
<evidence type="ECO:0000259" key="2">
    <source>
        <dbReference type="Pfam" id="PF06855"/>
    </source>
</evidence>
<reference evidence="3" key="1">
    <citation type="journal article" date="2022" name="Int. J. Syst. Evol. Microbiol.">
        <title>Apilactobacillus apisilvae sp. nov., Nicolia spurrieriana gen. nov. sp. nov., Bombilactobacillus folatiphilus sp. nov. and Bombilactobacillus thymidiniphilus sp. nov., four new lactic acid bacterial isolates from stingless bees Tetragonula carbonaria and Austroplebeia australis.</title>
        <authorList>
            <person name="Oliphant S.A."/>
            <person name="Watson-Haigh N.S."/>
            <person name="Sumby K.M."/>
            <person name="Gardner J."/>
            <person name="Groom S."/>
            <person name="Jiranek V."/>
        </authorList>
    </citation>
    <scope>NUCLEOTIDE SEQUENCE</scope>
    <source>
        <strain evidence="3">SG4_D2</strain>
    </source>
</reference>
<dbReference type="Gene3D" id="1.10.150.260">
    <property type="entry name" value="YozE SAM-like"/>
    <property type="match status" value="1"/>
</dbReference>
<dbReference type="PIRSF" id="PIRSF037262">
    <property type="entry name" value="UCP037262"/>
    <property type="match status" value="1"/>
</dbReference>
<accession>A0ABY4PB81</accession>
<dbReference type="Proteomes" id="UP000831495">
    <property type="component" value="Chromosome"/>
</dbReference>
<organism evidence="3 4">
    <name type="scientific">Bombilactobacillus folatiphilus</name>
    <dbReference type="NCBI Taxonomy" id="2923362"/>
    <lineage>
        <taxon>Bacteria</taxon>
        <taxon>Bacillati</taxon>
        <taxon>Bacillota</taxon>
        <taxon>Bacilli</taxon>
        <taxon>Lactobacillales</taxon>
        <taxon>Lactobacillaceae</taxon>
        <taxon>Bombilactobacillus</taxon>
    </lineage>
</organism>
<comment type="similarity">
    <text evidence="1">Belongs to the UPF0346 family.</text>
</comment>
<dbReference type="NCBIfam" id="NF010193">
    <property type="entry name" value="PRK13672.1"/>
    <property type="match status" value="1"/>
</dbReference>
<dbReference type="SUPFAM" id="SSF140652">
    <property type="entry name" value="YozE-like"/>
    <property type="match status" value="1"/>
</dbReference>
<evidence type="ECO:0000256" key="1">
    <source>
        <dbReference type="HAMAP-Rule" id="MF_01538"/>
    </source>
</evidence>
<evidence type="ECO:0000313" key="4">
    <source>
        <dbReference type="Proteomes" id="UP000831495"/>
    </source>
</evidence>
<evidence type="ECO:0000313" key="3">
    <source>
        <dbReference type="EMBL" id="UQS82786.1"/>
    </source>
</evidence>